<keyword evidence="1" id="KW-0472">Membrane</keyword>
<organism evidence="2">
    <name type="scientific">viral metagenome</name>
    <dbReference type="NCBI Taxonomy" id="1070528"/>
    <lineage>
        <taxon>unclassified sequences</taxon>
        <taxon>metagenomes</taxon>
        <taxon>organismal metagenomes</taxon>
    </lineage>
</organism>
<name>A0A6C0BYI8_9ZZZZ</name>
<proteinExistence type="predicted"/>
<accession>A0A6C0BYI8</accession>
<reference evidence="2" key="1">
    <citation type="journal article" date="2020" name="Nature">
        <title>Giant virus diversity and host interactions through global metagenomics.</title>
        <authorList>
            <person name="Schulz F."/>
            <person name="Roux S."/>
            <person name="Paez-Espino D."/>
            <person name="Jungbluth S."/>
            <person name="Walsh D.A."/>
            <person name="Denef V.J."/>
            <person name="McMahon K.D."/>
            <person name="Konstantinidis K.T."/>
            <person name="Eloe-Fadrosh E.A."/>
            <person name="Kyrpides N.C."/>
            <person name="Woyke T."/>
        </authorList>
    </citation>
    <scope>NUCLEOTIDE SEQUENCE</scope>
    <source>
        <strain evidence="2">GVMAG-M-3300020166-18</strain>
    </source>
</reference>
<feature type="transmembrane region" description="Helical" evidence="1">
    <location>
        <begin position="389"/>
        <end position="409"/>
    </location>
</feature>
<keyword evidence="1" id="KW-0812">Transmembrane</keyword>
<evidence type="ECO:0000313" key="2">
    <source>
        <dbReference type="EMBL" id="QHS96438.1"/>
    </source>
</evidence>
<sequence>MNSVQDDVGLDYQLYKRQNQTDFEGRDDVSPNTVSPNDITKISFGKSVVDRLDYEHTDGTIIKYFNFVGESQKITYKDTIFTTKKQNHYLWKDKVSDVGDKNVYHNQIQRFVNSSVNGNDDTHYSDLGRKIVGTLELNFVPEYKGTSDGDVFDMIKILIPIFKTKRINKQGLELLNCIRTSSDVAIPTKNIDMSDFIPKKIPYLINNVGVNSKSNSEEKCADSECDSSIPDLKLGVFIFTSSNIHLDETMLQPSFFNSIDQLEKITIGYLWGGDVMMRDFIDDDRLRSIKWVAKGIQYVSSEKKCTELYNEGETLKHSVNKLINSSMKKMPLEERIGQMIKSPIGLMVVIIMTFSVILACYKLIMNIIVSNIGETSQSQKHLFRPMSKAGAQSSLGAWIVFVLVFVAYAKNVQWMP</sequence>
<feature type="transmembrane region" description="Helical" evidence="1">
    <location>
        <begin position="344"/>
        <end position="369"/>
    </location>
</feature>
<keyword evidence="1" id="KW-1133">Transmembrane helix</keyword>
<dbReference type="EMBL" id="MN739271">
    <property type="protein sequence ID" value="QHS96438.1"/>
    <property type="molecule type" value="Genomic_DNA"/>
</dbReference>
<protein>
    <submittedName>
        <fullName evidence="2">Uncharacterized protein</fullName>
    </submittedName>
</protein>
<dbReference type="AlphaFoldDB" id="A0A6C0BYI8"/>
<evidence type="ECO:0000256" key="1">
    <source>
        <dbReference type="SAM" id="Phobius"/>
    </source>
</evidence>